<name>A0A2Z4H1C3_HHV1</name>
<accession>A0A2Z4H1C3</accession>
<sequence length="56" mass="6606">MPLELTSTVGRGRDRTRIPRLGFPLPSPVRIHNKHEHIHYKNLRLSSDYLVMWGKK</sequence>
<organismHost>
    <name type="scientific">Homo sapiens</name>
    <name type="common">Human</name>
    <dbReference type="NCBI Taxonomy" id="9606"/>
</organismHost>
<evidence type="ECO:0000313" key="1">
    <source>
        <dbReference type="EMBL" id="AWW08518.1"/>
    </source>
</evidence>
<organism evidence="1">
    <name type="scientific">Human herpesvirus 1</name>
    <name type="common">HHV-1</name>
    <name type="synonym">Human herpes simplex virus 1</name>
    <dbReference type="NCBI Taxonomy" id="10298"/>
    <lineage>
        <taxon>Viruses</taxon>
        <taxon>Duplodnaviria</taxon>
        <taxon>Heunggongvirae</taxon>
        <taxon>Peploviricota</taxon>
        <taxon>Herviviricetes</taxon>
        <taxon>Herpesvirales</taxon>
        <taxon>Orthoherpesviridae</taxon>
        <taxon>Alphaherpesvirinae</taxon>
        <taxon>Simplexvirus</taxon>
        <taxon>Simplexvirus humanalpha1</taxon>
    </lineage>
</organism>
<dbReference type="EMBL" id="MG999860">
    <property type="protein sequence ID" value="AWW09873.1"/>
    <property type="molecule type" value="Genomic_DNA"/>
</dbReference>
<proteinExistence type="predicted"/>
<dbReference type="EMBL" id="MG999845">
    <property type="protein sequence ID" value="AWW08518.1"/>
    <property type="molecule type" value="Genomic_DNA"/>
</dbReference>
<reference evidence="1" key="1">
    <citation type="journal article" date="2018" name="MSphere">
        <title>Ultrasensitive Capture of Human Herpes Simplex Virus Genomes Directly from Clinical Samples Reveals Extraordinarily Limited Evolution in Cell Culture.</title>
        <authorList>
            <person name="Greninger A.L."/>
            <person name="Roychoudhury P."/>
            <person name="Xie H."/>
            <person name="Casto A."/>
            <person name="Cent A."/>
            <person name="Pepper G."/>
            <person name="Koelle D.M."/>
            <person name="Huang M.L."/>
            <person name="Wald A."/>
            <person name="Johnston C."/>
            <person name="Jerome K.R."/>
        </authorList>
    </citation>
    <scope>NUCLEOTIDE SEQUENCE</scope>
    <source>
        <strain evidence="1">2009-25575</strain>
        <strain evidence="2">25_2006-37406</strain>
    </source>
</reference>
<evidence type="ECO:0000313" key="2">
    <source>
        <dbReference type="EMBL" id="AWW09873.1"/>
    </source>
</evidence>
<protein>
    <submittedName>
        <fullName evidence="1">Uncharacterized protein</fullName>
    </submittedName>
</protein>